<dbReference type="SMART" id="SM00320">
    <property type="entry name" value="WD40"/>
    <property type="match status" value="4"/>
</dbReference>
<protein>
    <recommendedName>
        <fullName evidence="7">Guanine nucleotide-binding protein subunit beta-like protein</fullName>
    </recommendedName>
</protein>
<feature type="region of interest" description="Disordered" evidence="3">
    <location>
        <begin position="1022"/>
        <end position="1072"/>
    </location>
</feature>
<evidence type="ECO:0000256" key="4">
    <source>
        <dbReference type="SAM" id="SignalP"/>
    </source>
</evidence>
<keyword evidence="2" id="KW-0853">WD repeat</keyword>
<comment type="caution">
    <text evidence="5">The sequence shown here is derived from an EMBL/GenBank/DDBJ whole genome shotgun (WGS) entry which is preliminary data.</text>
</comment>
<dbReference type="InterPro" id="IPR036322">
    <property type="entry name" value="WD40_repeat_dom_sf"/>
</dbReference>
<dbReference type="PROSITE" id="PS50082">
    <property type="entry name" value="WD_REPEATS_2"/>
    <property type="match status" value="1"/>
</dbReference>
<dbReference type="VEuPathDB" id="TriTrypDB:LtaPh_3531400"/>
<feature type="region of interest" description="Disordered" evidence="3">
    <location>
        <begin position="1352"/>
        <end position="1399"/>
    </location>
</feature>
<dbReference type="Proteomes" id="UP000419144">
    <property type="component" value="Unassembled WGS sequence"/>
</dbReference>
<evidence type="ECO:0008006" key="7">
    <source>
        <dbReference type="Google" id="ProtNLM"/>
    </source>
</evidence>
<feature type="region of interest" description="Disordered" evidence="3">
    <location>
        <begin position="1261"/>
        <end position="1288"/>
    </location>
</feature>
<dbReference type="InterPro" id="IPR015943">
    <property type="entry name" value="WD40/YVTN_repeat-like_dom_sf"/>
</dbReference>
<name>A0A640KZ72_LEITA</name>
<feature type="compositionally biased region" description="Basic and acidic residues" evidence="3">
    <location>
        <begin position="1365"/>
        <end position="1374"/>
    </location>
</feature>
<dbReference type="EMBL" id="BLBS01000056">
    <property type="protein sequence ID" value="GET92829.1"/>
    <property type="molecule type" value="Genomic_DNA"/>
</dbReference>
<accession>A0A640KZ72</accession>
<keyword evidence="6" id="KW-1185">Reference proteome</keyword>
<proteinExistence type="predicted"/>
<evidence type="ECO:0000256" key="2">
    <source>
        <dbReference type="PROSITE-ProRule" id="PRU00221"/>
    </source>
</evidence>
<feature type="signal peptide" evidence="4">
    <location>
        <begin position="1"/>
        <end position="33"/>
    </location>
</feature>
<feature type="region of interest" description="Disordered" evidence="3">
    <location>
        <begin position="1701"/>
        <end position="1724"/>
    </location>
</feature>
<evidence type="ECO:0000256" key="1">
    <source>
        <dbReference type="ARBA" id="ARBA00022737"/>
    </source>
</evidence>
<dbReference type="Gene3D" id="2.130.10.10">
    <property type="entry name" value="YVTN repeat-like/Quinoprotein amine dehydrogenase"/>
    <property type="match status" value="1"/>
</dbReference>
<dbReference type="InterPro" id="IPR051242">
    <property type="entry name" value="WD-EF-hand_domain"/>
</dbReference>
<dbReference type="PANTHER" id="PTHR44324:SF4">
    <property type="entry name" value="WD40 REPEAT DOMAIN 95"/>
    <property type="match status" value="1"/>
</dbReference>
<dbReference type="InterPro" id="IPR001680">
    <property type="entry name" value="WD40_rpt"/>
</dbReference>
<evidence type="ECO:0000313" key="6">
    <source>
        <dbReference type="Proteomes" id="UP000419144"/>
    </source>
</evidence>
<keyword evidence="4" id="KW-0732">Signal</keyword>
<keyword evidence="1" id="KW-0677">Repeat</keyword>
<dbReference type="OrthoDB" id="1068471at2759"/>
<organism evidence="5 6">
    <name type="scientific">Leishmania tarentolae</name>
    <name type="common">Sauroleishmania tarentolae</name>
    <dbReference type="NCBI Taxonomy" id="5689"/>
    <lineage>
        <taxon>Eukaryota</taxon>
        <taxon>Discoba</taxon>
        <taxon>Euglenozoa</taxon>
        <taxon>Kinetoplastea</taxon>
        <taxon>Metakinetoplastina</taxon>
        <taxon>Trypanosomatida</taxon>
        <taxon>Trypanosomatidae</taxon>
        <taxon>Leishmaniinae</taxon>
        <taxon>Leishmania</taxon>
        <taxon>lizard Leishmania</taxon>
    </lineage>
</organism>
<gene>
    <name evidence="5" type="ORF">LtaPh_3531400</name>
</gene>
<dbReference type="PANTHER" id="PTHR44324">
    <property type="entry name" value="WD40 REPEAT DOMAIN 95"/>
    <property type="match status" value="1"/>
</dbReference>
<evidence type="ECO:0000256" key="3">
    <source>
        <dbReference type="SAM" id="MobiDB-lite"/>
    </source>
</evidence>
<feature type="chain" id="PRO_5024864697" description="Guanine nucleotide-binding protein subunit beta-like protein" evidence="4">
    <location>
        <begin position="34"/>
        <end position="1816"/>
    </location>
</feature>
<feature type="compositionally biased region" description="Basic residues" evidence="3">
    <location>
        <begin position="1266"/>
        <end position="1283"/>
    </location>
</feature>
<sequence length="1816" mass="196668">MMASTLQLSLLRCFPLPHFLWLILTSVFPCARRRTEPHFSSASCKRQTNILQMHASPEVPIPQLAIALGNEVSLAVLQREWAAFSQGVTYTQFRQLLEPHVRQHPSPCASMNTSIAFLQSGTQPSCGISVSSPSAYVMRSGQPQRAQAILPVRPVSAAFHDAETNREAERIRRLRSRQELAGVTTHAVEPIKQLFNRIDVHNQQRITWENFVNYLVAEASNQRSGRKLSATAFNQFTFSRRVRSHSKQSHKHRQPKKGTAAEALKFKPYCGGAQEVRKVARAAVDHDRDTKSGLAAVSVREDEDLGLIRFLDGLSGHKSLFFASTRSCPFMLYSKDTLERVYSAPPNMLPGVIPSAVCYLAALDLFLCYSPDDRLLRGWGALLSNTFKVTTITPLLLEGLVRRLQVMPRESPTYPDFAETVFLGNSLGQVLRVTAPRRRTVGMEFTVVQTYSSLHTRDSGGLLDFCVYGTHLYSCGFDRRLVATSLLTGKSFELGKLANEHCTTLVYVPPHDWVVAATSCGRQLLWWEAHSHGTLPGTLFDVAGHGEHNECIIALVYVAAADQVLSADCEGVVKVWDVSIQRCVQSFRSSRVPQKYGGFLCGDSKEPNASAADTRTTTHAGSGLVAGNLASLFANLGLLALLPAGAGQAIHVGGHRCHSLLYCESKQELLCGFSNSIVCWGFRTRDHPRACDMEEVCYDVFYDIRTRMFLVQCATRLSVWDGTHGYCRGVLMQNTAGDLSQVGVDIKAVCVDELGSRVFISLSDGRVVWYTTQELASDASDCTSTTAKVWWRGKSSGSDAEAGVPLLVEQMHYSSLSRTWIAITSNGALLVRSEGDNEDVCFSATISVSASPLIQLRVSEELRLVAVTDAQHTVYIYDMQAWMDAPVTKRLAMYGGLVDLVFLHSAPALVTVHTGGVCQCWSCAPAVERFKLLSIFCHPRHPTPNIVTARSVKEESACMQAKGRTQVGSAGTTRGRTHMQAGGTSLCCRTLSTTNPGSHNTLQMTDTTSSLLGVVLPKLSCSRPNSAGVTSVPATPARRTSRRDSSNLQPPGSVVARPSADQTDFSGEGPPSLVKLSMCTGKPTTIAPRNTDTCDGCDATPTAATTSTVSIEFTSVAYDGRKHHLFLGDSEGAVHTYSMCPILQAYQLPRCTHISRPAVSLTTATPSTGADGDNCIATPKLLRSMQVHLNKSFVAEPGVVAHPGSTYPDNMSTATVRDNERCGVVCVRWIDDRDVLVSSGYDHEVWFLDCNTGEKVACLSTERRHSGPHRHDRPLTTLKHHHGGPTPESLALNGVLEGQNTESVTALPSHSIFSLPQPPRYDDLSEEALASSPTSASQLCCTHGVVKKVASATEEGEETAPLAQSRKEEDDRFATRSKAQCTPASPRRGAPSLGQRYDSSSNLSRYLIPELISTATHNHAPKALQDGVQGLKGECGSLVLRPLSGSAHKEQALSNETPRARRPLIHHKTSLNAVNPLEGGETPPYNASAGVNTSRISDGDGSTHIYITEWQKRDLIAMRESRGIKLHAPVQPGLQNTLVYMEESKEHTAEATGQPVLLNSTGSVSRHAARTATATVAALDVSDTTVSQAEAAHVSSPLSSKTNMVTLTSLRGQAGAMTVDISDNRGALGVKDESLVRESCSTMKKAPCSTSVADRALTLCISGCALSPPAFGGDGNAAAHEQQHQKLRPIEKAHGRIRSDVASSSALPHHGSPSRAPMAQPATPQNQRLIGTLQPPKRAISKEGSAGLTSSAAAEATVYFPSRGITEQAQSFTPANAVFLPPMLAYSNECEGKATLEMYSNELRQCLRRPRRWGET</sequence>
<feature type="compositionally biased region" description="Polar residues" evidence="3">
    <location>
        <begin position="1022"/>
        <end position="1033"/>
    </location>
</feature>
<feature type="repeat" description="WD" evidence="2">
    <location>
        <begin position="545"/>
        <end position="586"/>
    </location>
</feature>
<dbReference type="SUPFAM" id="SSF50978">
    <property type="entry name" value="WD40 repeat-like"/>
    <property type="match status" value="3"/>
</dbReference>
<evidence type="ECO:0000313" key="5">
    <source>
        <dbReference type="EMBL" id="GET92829.1"/>
    </source>
</evidence>
<reference evidence="5" key="1">
    <citation type="submission" date="2019-11" db="EMBL/GenBank/DDBJ databases">
        <title>Leishmania tarentolae CDS.</title>
        <authorList>
            <person name="Goto Y."/>
            <person name="Yamagishi J."/>
        </authorList>
    </citation>
    <scope>NUCLEOTIDE SEQUENCE [LARGE SCALE GENOMIC DNA]</scope>
    <source>
        <strain evidence="5">Parrot Tar II</strain>
    </source>
</reference>